<protein>
    <submittedName>
        <fullName evidence="2">Uncharacterized protein DUF4304</fullName>
    </submittedName>
</protein>
<dbReference type="RefSeq" id="WP_053067253.1">
    <property type="nucleotide sequence ID" value="NZ_CP011509.1"/>
</dbReference>
<organism evidence="1 3">
    <name type="scientific">Archangium gephyra</name>
    <dbReference type="NCBI Taxonomy" id="48"/>
    <lineage>
        <taxon>Bacteria</taxon>
        <taxon>Pseudomonadati</taxon>
        <taxon>Myxococcota</taxon>
        <taxon>Myxococcia</taxon>
        <taxon>Myxococcales</taxon>
        <taxon>Cystobacterineae</taxon>
        <taxon>Archangiaceae</taxon>
        <taxon>Archangium</taxon>
    </lineage>
</organism>
<evidence type="ECO:0000313" key="2">
    <source>
        <dbReference type="EMBL" id="REG29534.1"/>
    </source>
</evidence>
<dbReference type="AlphaFoldDB" id="A0AAC8QHT2"/>
<sequence length="147" mass="16335">MAHELRGAGFKARGTSWYKHGPDALLVVNLQKSLYGPQHYINLAAWVKHLGDAEFPKEYQCHVRVRATSLPTHNAEALGHALNLGDESMDTEQREAFIARFMREEAIPFLESLGTWEGIRAAVNAGKLKKGLIYKEVQALLQAPASP</sequence>
<keyword evidence="4" id="KW-1185">Reference proteome</keyword>
<evidence type="ECO:0000313" key="1">
    <source>
        <dbReference type="EMBL" id="AKJ07781.1"/>
    </source>
</evidence>
<dbReference type="EMBL" id="QUMU01000007">
    <property type="protein sequence ID" value="REG29534.1"/>
    <property type="molecule type" value="Genomic_DNA"/>
</dbReference>
<name>A0AAC8QHT2_9BACT</name>
<evidence type="ECO:0000313" key="4">
    <source>
        <dbReference type="Proteomes" id="UP000256345"/>
    </source>
</evidence>
<dbReference type="Pfam" id="PF14137">
    <property type="entry name" value="DUF4304"/>
    <property type="match status" value="1"/>
</dbReference>
<dbReference type="EMBL" id="CP011509">
    <property type="protein sequence ID" value="AKJ07781.1"/>
    <property type="molecule type" value="Genomic_DNA"/>
</dbReference>
<dbReference type="Proteomes" id="UP000256345">
    <property type="component" value="Unassembled WGS sequence"/>
</dbReference>
<reference evidence="1 3" key="1">
    <citation type="submission" date="2015-05" db="EMBL/GenBank/DDBJ databases">
        <title>Genome assembly of Archangium gephyra DSM 2261.</title>
        <authorList>
            <person name="Sharma G."/>
            <person name="Subramanian S."/>
        </authorList>
    </citation>
    <scope>NUCLEOTIDE SEQUENCE [LARGE SCALE GENOMIC DNA]</scope>
    <source>
        <strain evidence="1 3">DSM 2261</strain>
    </source>
</reference>
<dbReference type="KEGG" id="age:AA314_09407"/>
<dbReference type="Proteomes" id="UP000035579">
    <property type="component" value="Chromosome"/>
</dbReference>
<dbReference type="InterPro" id="IPR025412">
    <property type="entry name" value="DUF4304"/>
</dbReference>
<gene>
    <name evidence="1" type="ORF">AA314_09407</name>
    <name evidence="2" type="ORF">ATI61_107230</name>
</gene>
<reference evidence="2 4" key="2">
    <citation type="submission" date="2018-08" db="EMBL/GenBank/DDBJ databases">
        <title>Genomic Encyclopedia of Archaeal and Bacterial Type Strains, Phase II (KMG-II): from individual species to whole genera.</title>
        <authorList>
            <person name="Goeker M."/>
        </authorList>
    </citation>
    <scope>NUCLEOTIDE SEQUENCE [LARGE SCALE GENOMIC DNA]</scope>
    <source>
        <strain evidence="2 4">DSM 2261</strain>
    </source>
</reference>
<proteinExistence type="predicted"/>
<accession>A0AAC8QHT2</accession>
<evidence type="ECO:0000313" key="3">
    <source>
        <dbReference type="Proteomes" id="UP000035579"/>
    </source>
</evidence>